<protein>
    <submittedName>
        <fullName evidence="1">Uncharacterized protein</fullName>
    </submittedName>
</protein>
<dbReference type="RefSeq" id="WP_398276267.1">
    <property type="nucleotide sequence ID" value="NZ_JBITLV010000001.1"/>
</dbReference>
<evidence type="ECO:0000313" key="1">
    <source>
        <dbReference type="EMBL" id="MFI7586506.1"/>
    </source>
</evidence>
<dbReference type="InterPro" id="IPR006311">
    <property type="entry name" value="TAT_signal"/>
</dbReference>
<reference evidence="1 2" key="1">
    <citation type="submission" date="2024-10" db="EMBL/GenBank/DDBJ databases">
        <title>The Natural Products Discovery Center: Release of the First 8490 Sequenced Strains for Exploring Actinobacteria Biosynthetic Diversity.</title>
        <authorList>
            <person name="Kalkreuter E."/>
            <person name="Kautsar S.A."/>
            <person name="Yang D."/>
            <person name="Bader C.D."/>
            <person name="Teijaro C.N."/>
            <person name="Fluegel L."/>
            <person name="Davis C.M."/>
            <person name="Simpson J.R."/>
            <person name="Lauterbach L."/>
            <person name="Steele A.D."/>
            <person name="Gui C."/>
            <person name="Meng S."/>
            <person name="Li G."/>
            <person name="Viehrig K."/>
            <person name="Ye F."/>
            <person name="Su P."/>
            <person name="Kiefer A.F."/>
            <person name="Nichols A."/>
            <person name="Cepeda A.J."/>
            <person name="Yan W."/>
            <person name="Fan B."/>
            <person name="Jiang Y."/>
            <person name="Adhikari A."/>
            <person name="Zheng C.-J."/>
            <person name="Schuster L."/>
            <person name="Cowan T.M."/>
            <person name="Smanski M.J."/>
            <person name="Chevrette M.G."/>
            <person name="De Carvalho L.P.S."/>
            <person name="Shen B."/>
        </authorList>
    </citation>
    <scope>NUCLEOTIDE SEQUENCE [LARGE SCALE GENOMIC DNA]</scope>
    <source>
        <strain evidence="1 2">NPDC049639</strain>
    </source>
</reference>
<proteinExistence type="predicted"/>
<gene>
    <name evidence="1" type="ORF">ACIB24_05470</name>
</gene>
<keyword evidence="2" id="KW-1185">Reference proteome</keyword>
<name>A0ABW8ALJ6_9ACTN</name>
<comment type="caution">
    <text evidence="1">The sequence shown here is derived from an EMBL/GenBank/DDBJ whole genome shotgun (WGS) entry which is preliminary data.</text>
</comment>
<accession>A0ABW8ALJ6</accession>
<evidence type="ECO:0000313" key="2">
    <source>
        <dbReference type="Proteomes" id="UP001612915"/>
    </source>
</evidence>
<dbReference type="PROSITE" id="PS51318">
    <property type="entry name" value="TAT"/>
    <property type="match status" value="1"/>
</dbReference>
<dbReference type="EMBL" id="JBITLV010000001">
    <property type="protein sequence ID" value="MFI7586506.1"/>
    <property type="molecule type" value="Genomic_DNA"/>
</dbReference>
<dbReference type="Proteomes" id="UP001612915">
    <property type="component" value="Unassembled WGS sequence"/>
</dbReference>
<organism evidence="1 2">
    <name type="scientific">Spongisporangium articulatum</name>
    <dbReference type="NCBI Taxonomy" id="3362603"/>
    <lineage>
        <taxon>Bacteria</taxon>
        <taxon>Bacillati</taxon>
        <taxon>Actinomycetota</taxon>
        <taxon>Actinomycetes</taxon>
        <taxon>Kineosporiales</taxon>
        <taxon>Kineosporiaceae</taxon>
        <taxon>Spongisporangium</taxon>
    </lineage>
</organism>
<sequence length="154" mass="15397">MSAYPLTAHSPVGRRRLRLLVGLALAFAVFLGVGAPQVAQAAPVPAAALAPSITIKPTQTLAQVQAAVKALAKGQSIELIDPATLKLDKGVACSVAVTVALYAFSGAVVGYLATAGIVVTVLGVAVDAGLLAGIAAGKIKWPAVYAWVGANVCK</sequence>